<dbReference type="EMBL" id="LN890656">
    <property type="protein sequence ID" value="CUS06101.1"/>
    <property type="molecule type" value="Genomic_DNA"/>
</dbReference>
<dbReference type="Proteomes" id="UP000215027">
    <property type="component" value="Chromosome II"/>
</dbReference>
<evidence type="ECO:0000259" key="1">
    <source>
        <dbReference type="Pfam" id="PF19960"/>
    </source>
</evidence>
<feature type="domain" description="Effector-associated" evidence="1">
    <location>
        <begin position="15"/>
        <end position="76"/>
    </location>
</feature>
<proteinExistence type="predicted"/>
<evidence type="ECO:0000313" key="3">
    <source>
        <dbReference type="Proteomes" id="UP000215027"/>
    </source>
</evidence>
<organism evidence="2 3">
    <name type="scientific">Candidatus Promineifilum breve</name>
    <dbReference type="NCBI Taxonomy" id="1806508"/>
    <lineage>
        <taxon>Bacteria</taxon>
        <taxon>Bacillati</taxon>
        <taxon>Chloroflexota</taxon>
        <taxon>Ardenticatenia</taxon>
        <taxon>Candidatus Promineifilales</taxon>
        <taxon>Candidatus Promineifilaceae</taxon>
        <taxon>Candidatus Promineifilum</taxon>
    </lineage>
</organism>
<keyword evidence="3" id="KW-1185">Reference proteome</keyword>
<sequence length="267" mass="30633">MLEPAGNPPLNTTRLLEQIRALFSDSELRDLCLDLAVDYENLPGAGKGDKARELILLMQRLNRLPDLVGRATELRPHLGLNVQRLAEVAITAPDQQAGLNSLMEQFRRYNEQINEWKELHRQVNVLLTVFDPFRKQIERFDARPERFDIYSVDANWQTVNLFIGQLLRWAMTIDHIGPRYRDAGGDLTGVEWAVRLGTINGAMNRHLKARPPQPTADANDVWWRRLREETSNLEDAIKQVLIMADEELRKTTADLFDLSAASLWRSA</sequence>
<protein>
    <recommendedName>
        <fullName evidence="1">Effector-associated domain-containing protein</fullName>
    </recommendedName>
</protein>
<name>A0A160T6Q4_9CHLR</name>
<dbReference type="RefSeq" id="WP_095045421.1">
    <property type="nucleotide sequence ID" value="NZ_LN890656.1"/>
</dbReference>
<reference evidence="2" key="1">
    <citation type="submission" date="2016-01" db="EMBL/GenBank/DDBJ databases">
        <authorList>
            <person name="Mcilroy J.S."/>
            <person name="Karst M S."/>
            <person name="Albertsen M."/>
        </authorList>
    </citation>
    <scope>NUCLEOTIDE SEQUENCE</scope>
    <source>
        <strain evidence="2">Cfx-K</strain>
    </source>
</reference>
<dbReference type="Pfam" id="PF19960">
    <property type="entry name" value="EAD7"/>
    <property type="match status" value="1"/>
</dbReference>
<dbReference type="AlphaFoldDB" id="A0A160T6Q4"/>
<dbReference type="InterPro" id="IPR045435">
    <property type="entry name" value="EAD7"/>
</dbReference>
<accession>A0A160T6Q4</accession>
<evidence type="ECO:0000313" key="2">
    <source>
        <dbReference type="EMBL" id="CUS06101.1"/>
    </source>
</evidence>
<gene>
    <name evidence="2" type="ORF">CFX0092_B0567</name>
</gene>
<dbReference type="KEGG" id="pbf:CFX0092_B0567"/>